<dbReference type="InterPro" id="IPR005532">
    <property type="entry name" value="SUMF_dom"/>
</dbReference>
<proteinExistence type="predicted"/>
<dbReference type="SUPFAM" id="SSF56436">
    <property type="entry name" value="C-type lectin-like"/>
    <property type="match status" value="1"/>
</dbReference>
<reference evidence="2 3" key="1">
    <citation type="submission" date="2020-01" db="EMBL/GenBank/DDBJ databases">
        <title>Bacteria diversity of Porities sp.</title>
        <authorList>
            <person name="Wang G."/>
        </authorList>
    </citation>
    <scope>NUCLEOTIDE SEQUENCE [LARGE SCALE GENOMIC DNA]</scope>
    <source>
        <strain evidence="2 3">R33</strain>
    </source>
</reference>
<evidence type="ECO:0000313" key="3">
    <source>
        <dbReference type="Proteomes" id="UP000475249"/>
    </source>
</evidence>
<dbReference type="RefSeq" id="WP_161435562.1">
    <property type="nucleotide sequence ID" value="NZ_WXYO01000005.1"/>
</dbReference>
<dbReference type="Proteomes" id="UP000475249">
    <property type="component" value="Unassembled WGS sequence"/>
</dbReference>
<dbReference type="Gene3D" id="3.90.1580.10">
    <property type="entry name" value="paralog of FGE (formylglycine-generating enzyme)"/>
    <property type="match status" value="1"/>
</dbReference>
<dbReference type="GO" id="GO:0120147">
    <property type="term" value="F:formylglycine-generating oxidase activity"/>
    <property type="evidence" value="ECO:0007669"/>
    <property type="project" value="TreeGrafter"/>
</dbReference>
<evidence type="ECO:0000313" key="2">
    <source>
        <dbReference type="EMBL" id="NAS12522.1"/>
    </source>
</evidence>
<dbReference type="InterPro" id="IPR042095">
    <property type="entry name" value="SUMF_sf"/>
</dbReference>
<feature type="domain" description="Sulfatase-modifying factor enzyme-like" evidence="1">
    <location>
        <begin position="55"/>
        <end position="294"/>
    </location>
</feature>
<organism evidence="2 3">
    <name type="scientific">Poritiphilus flavus</name>
    <dbReference type="NCBI Taxonomy" id="2697053"/>
    <lineage>
        <taxon>Bacteria</taxon>
        <taxon>Pseudomonadati</taxon>
        <taxon>Bacteroidota</taxon>
        <taxon>Flavobacteriia</taxon>
        <taxon>Flavobacteriales</taxon>
        <taxon>Flavobacteriaceae</taxon>
        <taxon>Poritiphilus</taxon>
    </lineage>
</organism>
<accession>A0A6L9ED09</accession>
<protein>
    <submittedName>
        <fullName evidence="2">SUMF1/EgtB/PvdO family nonheme iron enzyme</fullName>
    </submittedName>
</protein>
<dbReference type="InterPro" id="IPR051043">
    <property type="entry name" value="Sulfatase_Mod_Factor_Kinase"/>
</dbReference>
<dbReference type="InterPro" id="IPR016187">
    <property type="entry name" value="CTDL_fold"/>
</dbReference>
<gene>
    <name evidence="2" type="ORF">GTQ38_10955</name>
</gene>
<dbReference type="EMBL" id="WXYO01000005">
    <property type="protein sequence ID" value="NAS12522.1"/>
    <property type="molecule type" value="Genomic_DNA"/>
</dbReference>
<keyword evidence="3" id="KW-1185">Reference proteome</keyword>
<sequence>MRIKNNLFLLPLLIWIGVPVFQTENPGPSPEAAFKGETNFEPYFQDIPGSEERIAMVPVTGGTFLMGSENGEKAESPVHEVALSDFWMATYEVSWEQYELFSERRIDHLGSTPDGSEITIEIDAVAAATTPYVDMSHGMGRKGYPVVNVTQHAALTFCKWLSAKTGKFYRLPTEAEWEYACRAGSNSDYFFGDSQGKLGDYAWYKENSGEKYQKIGQKKPNAFGLYDMHGNVAEWTMDAYAEDTYTSRDGNMTKDPWAVPTELYPRSVRGGSWMDDARALRSSARSGSKAAWKRIDPQIPKSRWWFTNAPHVGFRIVRPKITPPKEEIEKYWLEAIDDY</sequence>
<dbReference type="Pfam" id="PF03781">
    <property type="entry name" value="FGE-sulfatase"/>
    <property type="match status" value="1"/>
</dbReference>
<dbReference type="AlphaFoldDB" id="A0A6L9ED09"/>
<dbReference type="PANTHER" id="PTHR23150:SF19">
    <property type="entry name" value="FORMYLGLYCINE-GENERATING ENZYME"/>
    <property type="match status" value="1"/>
</dbReference>
<name>A0A6L9ED09_9FLAO</name>
<comment type="caution">
    <text evidence="2">The sequence shown here is derived from an EMBL/GenBank/DDBJ whole genome shotgun (WGS) entry which is preliminary data.</text>
</comment>
<evidence type="ECO:0000259" key="1">
    <source>
        <dbReference type="Pfam" id="PF03781"/>
    </source>
</evidence>
<dbReference type="PANTHER" id="PTHR23150">
    <property type="entry name" value="SULFATASE MODIFYING FACTOR 1, 2"/>
    <property type="match status" value="1"/>
</dbReference>